<name>A0ABZ1HYT1_9PSEU</name>
<accession>A0ABZ1HYT1</accession>
<dbReference type="InterPro" id="IPR042837">
    <property type="entry name" value="PTX3"/>
</dbReference>
<dbReference type="Proteomes" id="UP001330812">
    <property type="component" value="Chromosome"/>
</dbReference>
<organism evidence="5 6">
    <name type="scientific">Amycolatopsis rhabdoformis</name>
    <dbReference type="NCBI Taxonomy" id="1448059"/>
    <lineage>
        <taxon>Bacteria</taxon>
        <taxon>Bacillati</taxon>
        <taxon>Actinomycetota</taxon>
        <taxon>Actinomycetes</taxon>
        <taxon>Pseudonocardiales</taxon>
        <taxon>Pseudonocardiaceae</taxon>
        <taxon>Amycolatopsis</taxon>
    </lineage>
</organism>
<dbReference type="Pfam" id="PF13385">
    <property type="entry name" value="Laminin_G_3"/>
    <property type="match status" value="3"/>
</dbReference>
<reference evidence="5 6" key="1">
    <citation type="journal article" date="2015" name="Int. J. Syst. Evol. Microbiol.">
        <title>Amycolatopsis rhabdoformis sp. nov., an actinomycete isolated from a tropical forest soil.</title>
        <authorList>
            <person name="Souza W.R."/>
            <person name="Silva R.E."/>
            <person name="Goodfellow M."/>
            <person name="Busarakam K."/>
            <person name="Figueiro F.S."/>
            <person name="Ferreira D."/>
            <person name="Rodrigues-Filho E."/>
            <person name="Moraes L.A.B."/>
            <person name="Zucchi T.D."/>
        </authorList>
    </citation>
    <scope>NUCLEOTIDE SEQUENCE [LARGE SCALE GENOMIC DNA]</scope>
    <source>
        <strain evidence="5 6">NCIMB 14900</strain>
    </source>
</reference>
<feature type="region of interest" description="Disordered" evidence="3">
    <location>
        <begin position="228"/>
        <end position="247"/>
    </location>
</feature>
<dbReference type="EMBL" id="CP142149">
    <property type="protein sequence ID" value="WSE26666.1"/>
    <property type="molecule type" value="Genomic_DNA"/>
</dbReference>
<keyword evidence="6" id="KW-1185">Reference proteome</keyword>
<evidence type="ECO:0000313" key="5">
    <source>
        <dbReference type="EMBL" id="WSE26666.1"/>
    </source>
</evidence>
<evidence type="ECO:0000313" key="6">
    <source>
        <dbReference type="Proteomes" id="UP001330812"/>
    </source>
</evidence>
<proteinExistence type="predicted"/>
<dbReference type="SMART" id="SM00560">
    <property type="entry name" value="LamGL"/>
    <property type="match status" value="3"/>
</dbReference>
<dbReference type="PANTHER" id="PTHR46943:SF1">
    <property type="entry name" value="PENTRAXIN-RELATED PROTEIN PTX3"/>
    <property type="match status" value="1"/>
</dbReference>
<dbReference type="RefSeq" id="WP_326565650.1">
    <property type="nucleotide sequence ID" value="NZ_CP142149.1"/>
</dbReference>
<evidence type="ECO:0000259" key="4">
    <source>
        <dbReference type="SMART" id="SM00560"/>
    </source>
</evidence>
<feature type="domain" description="LamG-like jellyroll fold" evidence="4">
    <location>
        <begin position="796"/>
        <end position="934"/>
    </location>
</feature>
<feature type="domain" description="LamG-like jellyroll fold" evidence="4">
    <location>
        <begin position="1221"/>
        <end position="1383"/>
    </location>
</feature>
<dbReference type="Gene3D" id="2.60.120.200">
    <property type="match status" value="3"/>
</dbReference>
<keyword evidence="1" id="KW-0732">Signal</keyword>
<evidence type="ECO:0000256" key="2">
    <source>
        <dbReference type="ARBA" id="ARBA00023157"/>
    </source>
</evidence>
<dbReference type="SUPFAM" id="SSF49899">
    <property type="entry name" value="Concanavalin A-like lectins/glucanases"/>
    <property type="match status" value="3"/>
</dbReference>
<dbReference type="InterPro" id="IPR006558">
    <property type="entry name" value="LamG-like"/>
</dbReference>
<evidence type="ECO:0000256" key="1">
    <source>
        <dbReference type="ARBA" id="ARBA00022729"/>
    </source>
</evidence>
<feature type="domain" description="LamG-like jellyroll fold" evidence="4">
    <location>
        <begin position="1026"/>
        <end position="1163"/>
    </location>
</feature>
<sequence length="1403" mass="146309">MALVQPVLAAPAASVPNSAPDEATATAYARVGHKQVEVSSETTETSKTVANPDGSWTLTEYTNPVRVKQGTTWTPIDTTLERRPDGSIGPKAVAVDVSLNPGGAGSAAKPIVQAGEDGTAVGLKWTSDLPAPALAGDTATYSEVLPGVDLTVKAATEGYTENLVIKTPEAAKNPKLRDVPFGLYTHDATVSVAEGDGRGTPAQKAPTDGLEVKNSSGEVMFAGDASRMWDSSGKGSAAEQQLGEGGGRREAVMDFSLTPDKVTISPDEAFLADPKTKYPVSLDPDNWCTSCGIQSHVVVQSGFPDAHNWNASTGDLANLKAGYEDYDSAGKSRSYIQMNTSRLGGTVIKSATLNTTIQHSYSCSPQPTGLWISNPATSGTTWNQQPSWPYFVSDMNVANCHDAPNVSGQFDALKAAQDAAANHWQSAWFALAAHDEGTTAAWRRFDLNPYFQVDYDSYPNSPANLSMQNGTAKCVQGTSRPWVATKTPQLVGAVSDPDGGTLLASFSMGAGTAGSSTNVHNNSANPVTVGTPGPNQAATAQLAAVPTGWIGGDGVYNWSMQVSDGQLASPWVGNCEFTVDSSVPRAPAVSMTGTAPEHQNDSVHFGVSASMATAGFYDVDRFIYTTDGSEPQPQGSPSVKATQGTDASGNLVATADLSALAINGNQNFIKVKAVNKAGTPGPDATCVTSGNLEAASCSFHVQPYTPSVGLVGAWPLDEMGGRILADTANTTPNNDGLAVHTASLIAGGDWVAGYDHGNAWTHPDTAGYSEGTKGALTLDGSTGYVNTTGSVLDTTKSFSVGAWVKLANTNGFQTVLSQDGNQGSGFYLQYSKADNAWAFSMLSADQANAGVIRAKSTKSPALGIWTHVAGTYDASTGTMTLYVDGVKQATNVITSWGAAGNLVIGAGKYNGARADFLAGQVDDVQVWQRVLSAQDAHDLANAAVPLAKYGLAEGCTDVLGTTVPSLQGNWAFDDGTGTTANDTSAFGNTMTLNGGYAWTAGQATGAVHFDGSTGYATAAPAVDTTQSFTVSAWAKLDDANGYYTLFTQGGQSTAAFQLRFSPDVNRWVFGMTTADDVSVDNYHWALGSEAPQVGAWTLLTGVFDQASMRVRLYVNGKLEGQNTVPTVWSAEDAFTIGSNIGIGNFFKGSVDQVQAWGQVLTDDQVAGLYAHRYFDTISKATAAGSGGVSLASDDNACAARFDISGTGLVDAARPANLRTDKSYTVEAWAYHSWNSDDVAAHGAIDPSGRAVVGVDDAQFSAGLLGYHSLPDANGVAHPKWTMLISTSPTADGAWWAVSDADAVDNTWVHLAATYDASTGTMAFYVNGVKQNTFLNTTGGQGVISRPSTGDLVIGRGTWNGQRSDQWYGGVAGVRVYQGVRTTKDLADDAITDDPGATFGRQNF</sequence>
<dbReference type="InterPro" id="IPR013320">
    <property type="entry name" value="ConA-like_dom_sf"/>
</dbReference>
<evidence type="ECO:0000256" key="3">
    <source>
        <dbReference type="SAM" id="MobiDB-lite"/>
    </source>
</evidence>
<protein>
    <submittedName>
        <fullName evidence="5">LamG-like jellyroll fold domain-containing protein</fullName>
    </submittedName>
</protein>
<feature type="region of interest" description="Disordered" evidence="3">
    <location>
        <begin position="626"/>
        <end position="645"/>
    </location>
</feature>
<keyword evidence="2" id="KW-1015">Disulfide bond</keyword>
<dbReference type="PANTHER" id="PTHR46943">
    <property type="entry name" value="PENTRAXIN-RELATED PROTEIN PTX3"/>
    <property type="match status" value="1"/>
</dbReference>
<gene>
    <name evidence="5" type="ORF">VSH64_27715</name>
</gene>